<evidence type="ECO:0000313" key="2">
    <source>
        <dbReference type="Proteomes" id="UP000004816"/>
    </source>
</evidence>
<sequence>MADGAAACQSSLDALRSIPHATMGAAPRSSDGGIVGMVNEYVELLDDVLEAEPRPFLSASSAIRKTTPHATMSTSIEKAAPAYFMPYSAPLGSF</sequence>
<name>E5XRC6_SEGRC</name>
<dbReference type="EMBL" id="ACZI02000002">
    <property type="protein sequence ID" value="EFV13096.1"/>
    <property type="molecule type" value="Genomic_DNA"/>
</dbReference>
<comment type="caution">
    <text evidence="1">The sequence shown here is derived from an EMBL/GenBank/DDBJ whole genome shotgun (WGS) entry which is preliminary data.</text>
</comment>
<proteinExistence type="predicted"/>
<organism evidence="1 2">
    <name type="scientific">Segniliparus rugosus (strain ATCC BAA-974 / DSM 45345 / CCUG 50838 / CIP 108380 / JCM 13579 / CDC 945)</name>
    <dbReference type="NCBI Taxonomy" id="679197"/>
    <lineage>
        <taxon>Bacteria</taxon>
        <taxon>Bacillati</taxon>
        <taxon>Actinomycetota</taxon>
        <taxon>Actinomycetes</taxon>
        <taxon>Mycobacteriales</taxon>
        <taxon>Segniliparaceae</taxon>
        <taxon>Segniliparus</taxon>
    </lineage>
</organism>
<dbReference type="HOGENOM" id="CLU_2384487_0_0_11"/>
<keyword evidence="2" id="KW-1185">Reference proteome</keyword>
<accession>E5XRC6</accession>
<reference evidence="1 2" key="1">
    <citation type="journal article" date="2011" name="Stand. Genomic Sci.">
        <title>High quality draft genome sequence of Segniliparus rugosus CDC 945(T)= (ATCC BAA-974(T)).</title>
        <authorList>
            <person name="Earl A.M."/>
            <person name="Desjardins C.A."/>
            <person name="Fitzgerald M.G."/>
            <person name="Arachchi H.M."/>
            <person name="Zeng Q."/>
            <person name="Mehta T."/>
            <person name="Griggs A."/>
            <person name="Birren B.W."/>
            <person name="Toney N.C."/>
            <person name="Carr J."/>
            <person name="Posey J."/>
            <person name="Butler W.R."/>
        </authorList>
    </citation>
    <scope>NUCLEOTIDE SEQUENCE [LARGE SCALE GENOMIC DNA]</scope>
    <source>
        <strain evidence="2">ATCC BAA-974 / DSM 45345 / CCUG 50838 / CIP 108380 / JCM 13579 / CDC 945</strain>
    </source>
</reference>
<evidence type="ECO:0000313" key="1">
    <source>
        <dbReference type="EMBL" id="EFV13096.1"/>
    </source>
</evidence>
<protein>
    <submittedName>
        <fullName evidence="1">Uncharacterized protein</fullName>
    </submittedName>
</protein>
<dbReference type="Proteomes" id="UP000004816">
    <property type="component" value="Unassembled WGS sequence"/>
</dbReference>
<dbReference type="AlphaFoldDB" id="E5XRC6"/>
<dbReference type="RefSeq" id="WP_007470058.1">
    <property type="nucleotide sequence ID" value="NZ_KI391953.1"/>
</dbReference>
<gene>
    <name evidence="1" type="ORF">HMPREF9336_02048</name>
</gene>